<evidence type="ECO:0000313" key="5">
    <source>
        <dbReference type="EMBL" id="OTA30955.1"/>
    </source>
</evidence>
<feature type="compositionally biased region" description="Low complexity" evidence="2">
    <location>
        <begin position="40"/>
        <end position="52"/>
    </location>
</feature>
<dbReference type="InterPro" id="IPR037475">
    <property type="entry name" value="Sos7"/>
</dbReference>
<evidence type="ECO:0000313" key="6">
    <source>
        <dbReference type="Proteomes" id="UP000194280"/>
    </source>
</evidence>
<comment type="caution">
    <text evidence="5">The sequence shown here is derived from an EMBL/GenBank/DDBJ whole genome shotgun (WGS) entry which is preliminary data.</text>
</comment>
<keyword evidence="6" id="KW-1185">Reference proteome</keyword>
<evidence type="ECO:0000256" key="3">
    <source>
        <dbReference type="SAM" id="Phobius"/>
    </source>
</evidence>
<dbReference type="GO" id="GO:0051315">
    <property type="term" value="P:attachment of mitotic spindle microtubules to kinetochore"/>
    <property type="evidence" value="ECO:0007669"/>
    <property type="project" value="TreeGrafter"/>
</dbReference>
<organism evidence="5 6">
    <name type="scientific">Hortaea werneckii EXF-2000</name>
    <dbReference type="NCBI Taxonomy" id="1157616"/>
    <lineage>
        <taxon>Eukaryota</taxon>
        <taxon>Fungi</taxon>
        <taxon>Dikarya</taxon>
        <taxon>Ascomycota</taxon>
        <taxon>Pezizomycotina</taxon>
        <taxon>Dothideomycetes</taxon>
        <taxon>Dothideomycetidae</taxon>
        <taxon>Mycosphaerellales</taxon>
        <taxon>Teratosphaeriaceae</taxon>
        <taxon>Hortaea</taxon>
    </lineage>
</organism>
<dbReference type="PANTHER" id="PTHR37329:SF1">
    <property type="entry name" value="KINETOCHORE PROTEIN SOS7"/>
    <property type="match status" value="1"/>
</dbReference>
<feature type="coiled-coil region" evidence="1">
    <location>
        <begin position="191"/>
        <end position="225"/>
    </location>
</feature>
<sequence length="551" mass="59657">MDPNTALRDLPSTEALTIIDIAQPFLNPSQPDNSQDGKRNSNASDISSSNNTSPSLLAADLAHYRDLFTKLRFSYVEQVTKERFLKTITDKEPEFVDSSENAELEERLRGDKAALKERKQEVANLLKELEEQSRSLAQRNENVRLKTTQLETLPSEIANLERIITDLQSAAQPKSSNPSLNLPLQPTVELLEKREQESADLDAKIEALRAALPGKRQQVERLRDELTPMQARKIKTVQEAQEGRRRREGGGAGGAGDELEEKGRWLRGSEASLKGMLETSALAGSSSSASSSMASSTSAAPFATSTGSSDDDGLSGGQIAGIVVGCVVGGLLLIGIGLFCCCRSFLKKRKAKKHQAQLDEQSIMEKTKEPIHSDTNPNYSGTGTQQGRPEQYLQRQPEQPTASQQHQVQQPMQQQQQLQPTTPQLERGNPVNDNPHGLSGPYKQGGEQFYDAPQTANRVFGAPGQTMSELSQPQVQSHASAAAAERQLGTTGYLPTTSTGEMSGGVSNQMTSNGRAADPGEAGRTMYRDGQGLASVPGNMGKRVEESNSVS</sequence>
<feature type="region of interest" description="Disordered" evidence="2">
    <location>
        <begin position="498"/>
        <end position="551"/>
    </location>
</feature>
<feature type="region of interest" description="Disordered" evidence="2">
    <location>
        <begin position="226"/>
        <end position="264"/>
    </location>
</feature>
<feature type="compositionally biased region" description="Polar residues" evidence="2">
    <location>
        <begin position="498"/>
        <end position="514"/>
    </location>
</feature>
<keyword evidence="3" id="KW-0472">Membrane</keyword>
<keyword evidence="3" id="KW-0812">Transmembrane</keyword>
<feature type="domain" description="Kinetochore protein Sos7 coiled-coil" evidence="4">
    <location>
        <begin position="66"/>
        <end position="139"/>
    </location>
</feature>
<dbReference type="GO" id="GO:0000776">
    <property type="term" value="C:kinetochore"/>
    <property type="evidence" value="ECO:0007669"/>
    <property type="project" value="InterPro"/>
</dbReference>
<dbReference type="InterPro" id="IPR048781">
    <property type="entry name" value="Sos7_CC"/>
</dbReference>
<dbReference type="EMBL" id="MUNK01000125">
    <property type="protein sequence ID" value="OTA30955.1"/>
    <property type="molecule type" value="Genomic_DNA"/>
</dbReference>
<dbReference type="AlphaFoldDB" id="A0A1Z5T4J9"/>
<dbReference type="Pfam" id="PF20882">
    <property type="entry name" value="Sos7"/>
    <property type="match status" value="1"/>
</dbReference>
<keyword evidence="3" id="KW-1133">Transmembrane helix</keyword>
<feature type="compositionally biased region" description="Polar residues" evidence="2">
    <location>
        <begin position="373"/>
        <end position="403"/>
    </location>
</feature>
<feature type="region of interest" description="Disordered" evidence="2">
    <location>
        <begin position="285"/>
        <end position="312"/>
    </location>
</feature>
<dbReference type="STRING" id="1157616.A0A1Z5T4J9"/>
<evidence type="ECO:0000256" key="1">
    <source>
        <dbReference type="SAM" id="Coils"/>
    </source>
</evidence>
<protein>
    <recommendedName>
        <fullName evidence="4">Kinetochore protein Sos7 coiled-coil domain-containing protein</fullName>
    </recommendedName>
</protein>
<proteinExistence type="predicted"/>
<feature type="transmembrane region" description="Helical" evidence="3">
    <location>
        <begin position="319"/>
        <end position="346"/>
    </location>
</feature>
<feature type="compositionally biased region" description="Low complexity" evidence="2">
    <location>
        <begin position="285"/>
        <end position="308"/>
    </location>
</feature>
<keyword evidence="1" id="KW-0175">Coiled coil</keyword>
<feature type="region of interest" description="Disordered" evidence="2">
    <location>
        <begin position="354"/>
        <end position="449"/>
    </location>
</feature>
<dbReference type="PANTHER" id="PTHR37329">
    <property type="entry name" value="KINETOCHORE PROTEIN SOS7"/>
    <property type="match status" value="1"/>
</dbReference>
<dbReference type="OrthoDB" id="18959at2759"/>
<evidence type="ECO:0000259" key="4">
    <source>
        <dbReference type="Pfam" id="PF20882"/>
    </source>
</evidence>
<dbReference type="Proteomes" id="UP000194280">
    <property type="component" value="Unassembled WGS sequence"/>
</dbReference>
<feature type="compositionally biased region" description="Basic and acidic residues" evidence="2">
    <location>
        <begin position="542"/>
        <end position="551"/>
    </location>
</feature>
<dbReference type="InParanoid" id="A0A1Z5T4J9"/>
<feature type="coiled-coil region" evidence="1">
    <location>
        <begin position="101"/>
        <end position="146"/>
    </location>
</feature>
<feature type="compositionally biased region" description="Low complexity" evidence="2">
    <location>
        <begin position="404"/>
        <end position="424"/>
    </location>
</feature>
<feature type="region of interest" description="Disordered" evidence="2">
    <location>
        <begin position="25"/>
        <end position="52"/>
    </location>
</feature>
<accession>A0A1Z5T4J9</accession>
<dbReference type="GO" id="GO:0034501">
    <property type="term" value="P:protein localization to kinetochore"/>
    <property type="evidence" value="ECO:0007669"/>
    <property type="project" value="InterPro"/>
</dbReference>
<dbReference type="VEuPathDB" id="FungiDB:BTJ68_09611"/>
<feature type="compositionally biased region" description="Basic and acidic residues" evidence="2">
    <location>
        <begin position="363"/>
        <end position="372"/>
    </location>
</feature>
<reference evidence="5 6" key="1">
    <citation type="submission" date="2017-01" db="EMBL/GenBank/DDBJ databases">
        <title>The recent genome duplication of the halophilic yeast Hortaea werneckii: insights from long-read sequencing.</title>
        <authorList>
            <person name="Sinha S."/>
            <person name="Flibotte S."/>
            <person name="Neira M."/>
            <person name="Lenassi M."/>
            <person name="Gostincar C."/>
            <person name="Stajich J.E."/>
            <person name="Nislow C.E."/>
        </authorList>
    </citation>
    <scope>NUCLEOTIDE SEQUENCE [LARGE SCALE GENOMIC DNA]</scope>
    <source>
        <strain evidence="5 6">EXF-2000</strain>
    </source>
</reference>
<gene>
    <name evidence="5" type="ORF">BTJ68_09611</name>
</gene>
<name>A0A1Z5T4J9_HORWE</name>
<evidence type="ECO:0000256" key="2">
    <source>
        <dbReference type="SAM" id="MobiDB-lite"/>
    </source>
</evidence>